<dbReference type="InterPro" id="IPR040168">
    <property type="entry name" value="Not2/3/5"/>
</dbReference>
<sequence>MSTVNMSTSSLTGSTSSVPDGSGRTFTPFFPQFGSMSPVLNPDGTLQGVYDVKDHIFFPTSNVSRAGPRNSGLNGVPYARFYNRFGDYILLTSVSMSRALVFDGGSILSSTGSMAGGGLMSRALISDGGSIMSSIGSMDGSTKHNRSMMIGLHGSPQVYSMPGSSYPSAAGEHSQTHVQAMNSLSSMSLMNSNYMTTDYQMDLHQQELMMQSQQSSTGGPPTIGSRSVNAATGYDDQPLRHHQNTSQFGGEKLPAIGQPIRDVGSQPTQAATQSTPDPFSMLGLVNVINQTNPDVTTLALGVDLQEIGLDMTSKEKLFKTFASPWANEPLKEDHEHFDLPQCYNGVQVPPPNAQLYAANELNNRYWFYHKEHKCWFKRTGIPLVQTNAYERGTYDCFDPDKFETVQKENFVIYYEMLERRPSLPQHRV</sequence>
<accession>A0A397YFM9</accession>
<dbReference type="Gene3D" id="2.30.30.1020">
    <property type="entry name" value="CCR4-NOT complex subunit 2/3/5, C-terminal domain"/>
    <property type="match status" value="2"/>
</dbReference>
<feature type="region of interest" description="Disordered" evidence="4">
    <location>
        <begin position="1"/>
        <end position="23"/>
    </location>
</feature>
<protein>
    <recommendedName>
        <fullName evidence="5">NOT2/NOT3/NOT5 C-terminal domain-containing protein</fullName>
    </recommendedName>
</protein>
<evidence type="ECO:0000256" key="1">
    <source>
        <dbReference type="ARBA" id="ARBA00007682"/>
    </source>
</evidence>
<dbReference type="Proteomes" id="UP000264353">
    <property type="component" value="Chromosome A8"/>
</dbReference>
<dbReference type="PANTHER" id="PTHR23326">
    <property type="entry name" value="CCR4 NOT-RELATED"/>
    <property type="match status" value="1"/>
</dbReference>
<evidence type="ECO:0000256" key="4">
    <source>
        <dbReference type="SAM" id="MobiDB-lite"/>
    </source>
</evidence>
<dbReference type="Pfam" id="PF04153">
    <property type="entry name" value="NOT2_3_5_C"/>
    <property type="match status" value="1"/>
</dbReference>
<organism evidence="6 7">
    <name type="scientific">Brassica campestris</name>
    <name type="common">Field mustard</name>
    <dbReference type="NCBI Taxonomy" id="3711"/>
    <lineage>
        <taxon>Eukaryota</taxon>
        <taxon>Viridiplantae</taxon>
        <taxon>Streptophyta</taxon>
        <taxon>Embryophyta</taxon>
        <taxon>Tracheophyta</taxon>
        <taxon>Spermatophyta</taxon>
        <taxon>Magnoliopsida</taxon>
        <taxon>eudicotyledons</taxon>
        <taxon>Gunneridae</taxon>
        <taxon>Pentapetalae</taxon>
        <taxon>rosids</taxon>
        <taxon>malvids</taxon>
        <taxon>Brassicales</taxon>
        <taxon>Brassicaceae</taxon>
        <taxon>Brassiceae</taxon>
        <taxon>Brassica</taxon>
    </lineage>
</organism>
<comment type="similarity">
    <text evidence="1">Belongs to the CNOT2/3/5 family.</text>
</comment>
<keyword evidence="3" id="KW-0804">Transcription</keyword>
<evidence type="ECO:0000259" key="5">
    <source>
        <dbReference type="Pfam" id="PF04153"/>
    </source>
</evidence>
<dbReference type="InterPro" id="IPR007282">
    <property type="entry name" value="NOT2/3/5_C"/>
</dbReference>
<reference evidence="6 7" key="1">
    <citation type="submission" date="2018-06" db="EMBL/GenBank/DDBJ databases">
        <title>WGS assembly of Brassica rapa FPsc.</title>
        <authorList>
            <person name="Bowman J."/>
            <person name="Kohchi T."/>
            <person name="Yamato K."/>
            <person name="Jenkins J."/>
            <person name="Shu S."/>
            <person name="Ishizaki K."/>
            <person name="Yamaoka S."/>
            <person name="Nishihama R."/>
            <person name="Nakamura Y."/>
            <person name="Berger F."/>
            <person name="Adam C."/>
            <person name="Aki S."/>
            <person name="Althoff F."/>
            <person name="Araki T."/>
            <person name="Arteaga-Vazquez M."/>
            <person name="Balasubrmanian S."/>
            <person name="Bauer D."/>
            <person name="Boehm C."/>
            <person name="Briginshaw L."/>
            <person name="Caballero-Perez J."/>
            <person name="Catarino B."/>
            <person name="Chen F."/>
            <person name="Chiyoda S."/>
            <person name="Chovatia M."/>
            <person name="Davies K."/>
            <person name="Delmans M."/>
            <person name="Demura T."/>
            <person name="Dierschke T."/>
            <person name="Dolan L."/>
            <person name="Dorantes-Acosta A."/>
            <person name="Eklund D."/>
            <person name="Florent S."/>
            <person name="Flores-Sandoval E."/>
            <person name="Fujiyama A."/>
            <person name="Fukuzawa H."/>
            <person name="Galik B."/>
            <person name="Grimanelli D."/>
            <person name="Grimwood J."/>
            <person name="Grossniklaus U."/>
            <person name="Hamada T."/>
            <person name="Haseloff J."/>
            <person name="Hetherington A."/>
            <person name="Higo A."/>
            <person name="Hirakawa Y."/>
            <person name="Hundley H."/>
            <person name="Ikeda Y."/>
            <person name="Inoue K."/>
            <person name="Inoue S."/>
            <person name="Ishida S."/>
            <person name="Jia Q."/>
            <person name="Kakita M."/>
            <person name="Kanazawa T."/>
            <person name="Kawai Y."/>
            <person name="Kawashima T."/>
            <person name="Kennedy M."/>
            <person name="Kinose K."/>
            <person name="Kinoshita T."/>
            <person name="Kohara Y."/>
            <person name="Koide E."/>
            <person name="Komatsu K."/>
            <person name="Kopischke S."/>
            <person name="Kubo M."/>
            <person name="Kyozuka J."/>
            <person name="Lagercrantz U."/>
            <person name="Lin S."/>
            <person name="Lindquist E."/>
            <person name="Lipzen A."/>
            <person name="Lu C."/>
            <person name="Luna E."/>
            <person name="Martienssen R."/>
            <person name="Minamino N."/>
            <person name="Mizutani M."/>
            <person name="Mizutani M."/>
            <person name="Mochizuki N."/>
            <person name="Monte I."/>
            <person name="Mosher R."/>
            <person name="Nagasaki H."/>
            <person name="Nakagami H."/>
            <person name="Naramoto S."/>
            <person name="Nishitani K."/>
            <person name="Ohtani M."/>
            <person name="Okamoto T."/>
            <person name="Okumura M."/>
            <person name="Phillips J."/>
            <person name="Pollak B."/>
            <person name="Reinders A."/>
            <person name="Roevekamp M."/>
            <person name="Sano R."/>
            <person name="Sawa S."/>
            <person name="Schmid M."/>
            <person name="Shirakawa M."/>
            <person name="Solano R."/>
            <person name="Spunde A."/>
            <person name="Suetsugu N."/>
            <person name="Sugano S."/>
            <person name="Sugiyama A."/>
            <person name="Sun R."/>
            <person name="Suzuki Y."/>
            <person name="Takenaka M."/>
            <person name="Takezawa D."/>
            <person name="Tomogane H."/>
            <person name="Tsuzuki M."/>
            <person name="Ueda T."/>
            <person name="Umeda M."/>
            <person name="Ward J."/>
            <person name="Watanabe Y."/>
            <person name="Yazaki K."/>
            <person name="Yokoyama R."/>
            <person name="Yoshitake Y."/>
            <person name="Yotsui I."/>
            <person name="Zachgo S."/>
            <person name="Schmutz J."/>
        </authorList>
    </citation>
    <scope>NUCLEOTIDE SEQUENCE [LARGE SCALE GENOMIC DNA]</scope>
    <source>
        <strain evidence="7">cv. B-3</strain>
    </source>
</reference>
<dbReference type="GO" id="GO:0030015">
    <property type="term" value="C:CCR4-NOT core complex"/>
    <property type="evidence" value="ECO:0007669"/>
    <property type="project" value="InterPro"/>
</dbReference>
<keyword evidence="2" id="KW-0805">Transcription regulation</keyword>
<evidence type="ECO:0000313" key="6">
    <source>
        <dbReference type="EMBL" id="RID52292.1"/>
    </source>
</evidence>
<dbReference type="InterPro" id="IPR038635">
    <property type="entry name" value="CCR4-NOT_su2/3/5_C_sf"/>
</dbReference>
<gene>
    <name evidence="6" type="ORF">BRARA_H02900</name>
</gene>
<dbReference type="EMBL" id="CM010635">
    <property type="protein sequence ID" value="RID52292.1"/>
    <property type="molecule type" value="Genomic_DNA"/>
</dbReference>
<evidence type="ECO:0000256" key="3">
    <source>
        <dbReference type="ARBA" id="ARBA00023163"/>
    </source>
</evidence>
<feature type="domain" description="NOT2/NOT3/NOT5 C-terminal" evidence="5">
    <location>
        <begin position="352"/>
        <end position="417"/>
    </location>
</feature>
<evidence type="ECO:0000313" key="7">
    <source>
        <dbReference type="Proteomes" id="UP000264353"/>
    </source>
</evidence>
<dbReference type="GO" id="GO:0006355">
    <property type="term" value="P:regulation of DNA-templated transcription"/>
    <property type="evidence" value="ECO:0007669"/>
    <property type="project" value="InterPro"/>
</dbReference>
<evidence type="ECO:0000256" key="2">
    <source>
        <dbReference type="ARBA" id="ARBA00023015"/>
    </source>
</evidence>
<feature type="compositionally biased region" description="Low complexity" evidence="4">
    <location>
        <begin position="7"/>
        <end position="17"/>
    </location>
</feature>
<dbReference type="AlphaFoldDB" id="A0A397YFM9"/>
<proteinExistence type="inferred from homology"/>
<name>A0A397YFM9_BRACM</name>